<dbReference type="Gene3D" id="3.30.230.10">
    <property type="match status" value="1"/>
</dbReference>
<dbReference type="PIRSF" id="PIRSF000530">
    <property type="entry name" value="Galactokinase"/>
    <property type="match status" value="1"/>
</dbReference>
<dbReference type="GO" id="GO:0004335">
    <property type="term" value="F:galactokinase activity"/>
    <property type="evidence" value="ECO:0007669"/>
    <property type="project" value="UniProtKB-UniRule"/>
</dbReference>
<sequence length="407" mass="44620">MLTDTDRLVKQFRGLFGAPPELEVRSPGRAEIIGNHTDYNHGFALAAAIEQHITALVRKRSDDRVRLFSTAFSRDGIQEFLLSASIDRDPLHPWTNYAKGVIIELLASGQRLSGADILLDSDLPGSGGVSSSAALELAIAHGMTAITGAALDPLKAALLCQRAENSFVGSPCGFLDQASIALGKAGNLVFLDFEPVGEFPISNHRLIPADLTRFGAKFVLAVDPQVKRVLGSSGYPARRKSCEDSLPFWSKHLGRTVRSLRDVTTTEFENFRDQLEAHDPVMRKRSEHIIYENARVLSAVSCLEHQDITGFGKLLTLSGESALHLYDLDEQMPELTYLFETGKVLPGVLGIRNMGGGFSALVLALVAESSFEKFEKDLAQAYLDRFGHQLDFLYFRASDGVTVEKVR</sequence>
<keyword evidence="4" id="KW-0067">ATP-binding</keyword>
<dbReference type="SUPFAM" id="SSF55060">
    <property type="entry name" value="GHMP Kinase, C-terminal domain"/>
    <property type="match status" value="1"/>
</dbReference>
<proteinExistence type="inferred from homology"/>
<evidence type="ECO:0000259" key="7">
    <source>
        <dbReference type="Pfam" id="PF10509"/>
    </source>
</evidence>
<dbReference type="InterPro" id="IPR014721">
    <property type="entry name" value="Ribsml_uS5_D2-typ_fold_subgr"/>
</dbReference>
<dbReference type="PRINTS" id="PR00959">
    <property type="entry name" value="MEVGALKINASE"/>
</dbReference>
<dbReference type="EC" id="2.7.1.6" evidence="5"/>
<dbReference type="InterPro" id="IPR006206">
    <property type="entry name" value="Mevalonate/galactokinase"/>
</dbReference>
<evidence type="ECO:0000256" key="5">
    <source>
        <dbReference type="NCBIfam" id="TIGR00131"/>
    </source>
</evidence>
<dbReference type="FunFam" id="3.30.230.10:FF:000017">
    <property type="entry name" value="Galactokinase"/>
    <property type="match status" value="1"/>
</dbReference>
<feature type="domain" description="Galactokinase N-terminal" evidence="7">
    <location>
        <begin position="10"/>
        <end position="59"/>
    </location>
</feature>
<dbReference type="Proteomes" id="UP000183245">
    <property type="component" value="Unassembled WGS sequence"/>
</dbReference>
<evidence type="ECO:0000256" key="3">
    <source>
        <dbReference type="ARBA" id="ARBA00022777"/>
    </source>
</evidence>
<gene>
    <name evidence="8" type="ORF">AUK40_06540</name>
</gene>
<dbReference type="Pfam" id="PF10509">
    <property type="entry name" value="GalKase_gal_bdg"/>
    <property type="match status" value="1"/>
</dbReference>
<feature type="domain" description="GHMP kinase N-terminal" evidence="6">
    <location>
        <begin position="96"/>
        <end position="184"/>
    </location>
</feature>
<evidence type="ECO:0000313" key="8">
    <source>
        <dbReference type="EMBL" id="OIP94926.1"/>
    </source>
</evidence>
<evidence type="ECO:0000256" key="2">
    <source>
        <dbReference type="ARBA" id="ARBA00022741"/>
    </source>
</evidence>
<keyword evidence="2" id="KW-0547">Nucleotide-binding</keyword>
<dbReference type="GO" id="GO:0006012">
    <property type="term" value="P:galactose metabolic process"/>
    <property type="evidence" value="ECO:0007669"/>
    <property type="project" value="UniProtKB-UniRule"/>
</dbReference>
<dbReference type="NCBIfam" id="TIGR00131">
    <property type="entry name" value="gal_kin"/>
    <property type="match status" value="1"/>
</dbReference>
<dbReference type="STRING" id="1817892.AUK40_06540"/>
<evidence type="ECO:0000256" key="1">
    <source>
        <dbReference type="ARBA" id="ARBA00006566"/>
    </source>
</evidence>
<evidence type="ECO:0000256" key="4">
    <source>
        <dbReference type="ARBA" id="ARBA00022840"/>
    </source>
</evidence>
<keyword evidence="3 8" id="KW-0418">Kinase</keyword>
<dbReference type="Gene3D" id="3.30.70.890">
    <property type="entry name" value="GHMP kinase, C-terminal domain"/>
    <property type="match status" value="1"/>
</dbReference>
<evidence type="ECO:0000313" key="9">
    <source>
        <dbReference type="Proteomes" id="UP000183245"/>
    </source>
</evidence>
<dbReference type="InterPro" id="IPR019539">
    <property type="entry name" value="GalKase_N"/>
</dbReference>
<dbReference type="Pfam" id="PF00288">
    <property type="entry name" value="GHMP_kinases_N"/>
    <property type="match status" value="1"/>
</dbReference>
<dbReference type="PANTHER" id="PTHR10457:SF7">
    <property type="entry name" value="GALACTOKINASE-RELATED"/>
    <property type="match status" value="1"/>
</dbReference>
<dbReference type="InterPro" id="IPR000705">
    <property type="entry name" value="Galactokinase"/>
</dbReference>
<keyword evidence="3 8" id="KW-0808">Transferase</keyword>
<dbReference type="InterPro" id="IPR020568">
    <property type="entry name" value="Ribosomal_Su5_D2-typ_SF"/>
</dbReference>
<name>A0A1J5IRK5_9BACT</name>
<protein>
    <recommendedName>
        <fullName evidence="5">Galactokinase</fullName>
        <ecNumber evidence="5">2.7.1.6</ecNumber>
    </recommendedName>
</protein>
<dbReference type="AlphaFoldDB" id="A0A1J5IRK5"/>
<accession>A0A1J5IRK5</accession>
<dbReference type="EMBL" id="MNZT01000121">
    <property type="protein sequence ID" value="OIP94926.1"/>
    <property type="molecule type" value="Genomic_DNA"/>
</dbReference>
<evidence type="ECO:0000259" key="6">
    <source>
        <dbReference type="Pfam" id="PF00288"/>
    </source>
</evidence>
<comment type="similarity">
    <text evidence="1">Belongs to the GHMP kinase family. GalK subfamily.</text>
</comment>
<comment type="caution">
    <text evidence="8">The sequence shown here is derived from an EMBL/GenBank/DDBJ whole genome shotgun (WGS) entry which is preliminary data.</text>
</comment>
<dbReference type="GO" id="GO:0005829">
    <property type="term" value="C:cytosol"/>
    <property type="evidence" value="ECO:0007669"/>
    <property type="project" value="TreeGrafter"/>
</dbReference>
<organism evidence="8 9">
    <name type="scientific">Candidatus Wirthbacteria bacterium CG2_30_54_11</name>
    <dbReference type="NCBI Taxonomy" id="1817892"/>
    <lineage>
        <taxon>Bacteria</taxon>
        <taxon>Candidatus Wirthbacteria</taxon>
    </lineage>
</organism>
<dbReference type="SUPFAM" id="SSF54211">
    <property type="entry name" value="Ribosomal protein S5 domain 2-like"/>
    <property type="match status" value="1"/>
</dbReference>
<reference evidence="8 9" key="1">
    <citation type="journal article" date="2016" name="Environ. Microbiol.">
        <title>Genomic resolution of a cold subsurface aquifer community provides metabolic insights for novel microbes adapted to high CO concentrations.</title>
        <authorList>
            <person name="Probst A.J."/>
            <person name="Castelle C.J."/>
            <person name="Singh A."/>
            <person name="Brown C.T."/>
            <person name="Anantharaman K."/>
            <person name="Sharon I."/>
            <person name="Hug L.A."/>
            <person name="Burstein D."/>
            <person name="Emerson J.B."/>
            <person name="Thomas B.C."/>
            <person name="Banfield J.F."/>
        </authorList>
    </citation>
    <scope>NUCLEOTIDE SEQUENCE [LARGE SCALE GENOMIC DNA]</scope>
    <source>
        <strain evidence="8">CG2_30_54_11</strain>
    </source>
</reference>
<dbReference type="PRINTS" id="PR00473">
    <property type="entry name" value="GALCTOKINASE"/>
</dbReference>
<dbReference type="GO" id="GO:0005524">
    <property type="term" value="F:ATP binding"/>
    <property type="evidence" value="ECO:0007669"/>
    <property type="project" value="UniProtKB-UniRule"/>
</dbReference>
<dbReference type="PANTHER" id="PTHR10457">
    <property type="entry name" value="MEVALONATE KINASE/GALACTOKINASE"/>
    <property type="match status" value="1"/>
</dbReference>
<dbReference type="InterPro" id="IPR036554">
    <property type="entry name" value="GHMP_kinase_C_sf"/>
</dbReference>
<dbReference type="InterPro" id="IPR006204">
    <property type="entry name" value="GHMP_kinase_N_dom"/>
</dbReference>